<evidence type="ECO:0000256" key="2">
    <source>
        <dbReference type="SAM" id="Phobius"/>
    </source>
</evidence>
<keyword evidence="1" id="KW-0325">Glycoprotein</keyword>
<dbReference type="Proteomes" id="UP000737018">
    <property type="component" value="Unassembled WGS sequence"/>
</dbReference>
<feature type="transmembrane region" description="Helical" evidence="2">
    <location>
        <begin position="20"/>
        <end position="39"/>
    </location>
</feature>
<evidence type="ECO:0000313" key="4">
    <source>
        <dbReference type="EMBL" id="KAF3962254.1"/>
    </source>
</evidence>
<dbReference type="OrthoDB" id="10608742at2759"/>
<sequence length="103" mass="11274">MLPGAELKTHFQNLDSMDRLLRFLIFISLIFTLIISTSVQASNAATNCTTIDCGKDFELTARTPNDVCESCERTHGACATNSHGDFVCLCNGAKHRYNCNGPT</sequence>
<name>A0A8J4RDG6_9ROSI</name>
<dbReference type="EMBL" id="JRKL02001745">
    <property type="protein sequence ID" value="KAF3962254.1"/>
    <property type="molecule type" value="Genomic_DNA"/>
</dbReference>
<dbReference type="AlphaFoldDB" id="A0A8J4RDG6"/>
<dbReference type="InterPro" id="IPR032872">
    <property type="entry name" value="WAK_assoc_C"/>
</dbReference>
<protein>
    <recommendedName>
        <fullName evidence="3">Wall-associated receptor kinase C-terminal domain-containing protein</fullName>
    </recommendedName>
</protein>
<evidence type="ECO:0000313" key="5">
    <source>
        <dbReference type="Proteomes" id="UP000737018"/>
    </source>
</evidence>
<organism evidence="4 5">
    <name type="scientific">Castanea mollissima</name>
    <name type="common">Chinese chestnut</name>
    <dbReference type="NCBI Taxonomy" id="60419"/>
    <lineage>
        <taxon>Eukaryota</taxon>
        <taxon>Viridiplantae</taxon>
        <taxon>Streptophyta</taxon>
        <taxon>Embryophyta</taxon>
        <taxon>Tracheophyta</taxon>
        <taxon>Spermatophyta</taxon>
        <taxon>Magnoliopsida</taxon>
        <taxon>eudicotyledons</taxon>
        <taxon>Gunneridae</taxon>
        <taxon>Pentapetalae</taxon>
        <taxon>rosids</taxon>
        <taxon>fabids</taxon>
        <taxon>Fagales</taxon>
        <taxon>Fagaceae</taxon>
        <taxon>Castanea</taxon>
    </lineage>
</organism>
<keyword evidence="2" id="KW-0812">Transmembrane</keyword>
<keyword evidence="2" id="KW-1133">Transmembrane helix</keyword>
<evidence type="ECO:0000259" key="3">
    <source>
        <dbReference type="Pfam" id="PF14380"/>
    </source>
</evidence>
<gene>
    <name evidence="4" type="ORF">CMV_013213</name>
</gene>
<dbReference type="Pfam" id="PF14380">
    <property type="entry name" value="WAK_assoc"/>
    <property type="match status" value="1"/>
</dbReference>
<reference evidence="4" key="1">
    <citation type="submission" date="2020-03" db="EMBL/GenBank/DDBJ databases">
        <title>Castanea mollissima Vanexum genome sequencing.</title>
        <authorList>
            <person name="Staton M."/>
        </authorList>
    </citation>
    <scope>NUCLEOTIDE SEQUENCE</scope>
    <source>
        <tissue evidence="4">Leaf</tissue>
    </source>
</reference>
<comment type="caution">
    <text evidence="4">The sequence shown here is derived from an EMBL/GenBank/DDBJ whole genome shotgun (WGS) entry which is preliminary data.</text>
</comment>
<evidence type="ECO:0000256" key="1">
    <source>
        <dbReference type="ARBA" id="ARBA00023180"/>
    </source>
</evidence>
<feature type="domain" description="Wall-associated receptor kinase C-terminal" evidence="3">
    <location>
        <begin position="54"/>
        <end position="92"/>
    </location>
</feature>
<keyword evidence="2" id="KW-0472">Membrane</keyword>
<keyword evidence="5" id="KW-1185">Reference proteome</keyword>
<accession>A0A8J4RDG6</accession>
<proteinExistence type="predicted"/>